<gene>
    <name evidence="4" type="ORF">PRZ01_15745</name>
</gene>
<dbReference type="InterPro" id="IPR011006">
    <property type="entry name" value="CheY-like_superfamily"/>
</dbReference>
<feature type="domain" description="ANTAR" evidence="3">
    <location>
        <begin position="141"/>
        <end position="202"/>
    </location>
</feature>
<feature type="modified residue" description="4-aspartylphosphate" evidence="1">
    <location>
        <position position="71"/>
    </location>
</feature>
<evidence type="ECO:0000256" key="1">
    <source>
        <dbReference type="PROSITE-ProRule" id="PRU00169"/>
    </source>
</evidence>
<dbReference type="Gene3D" id="1.10.10.10">
    <property type="entry name" value="Winged helix-like DNA-binding domain superfamily/Winged helix DNA-binding domain"/>
    <property type="match status" value="1"/>
</dbReference>
<evidence type="ECO:0000259" key="2">
    <source>
        <dbReference type="PROSITE" id="PS50110"/>
    </source>
</evidence>
<comment type="caution">
    <text evidence="4">The sequence shown here is derived from an EMBL/GenBank/DDBJ whole genome shotgun (WGS) entry which is preliminary data.</text>
</comment>
<dbReference type="Gene3D" id="3.40.50.2300">
    <property type="match status" value="1"/>
</dbReference>
<keyword evidence="5" id="KW-1185">Reference proteome</keyword>
<evidence type="ECO:0000313" key="4">
    <source>
        <dbReference type="EMBL" id="MDC8786643.1"/>
    </source>
</evidence>
<reference evidence="4 5" key="1">
    <citation type="submission" date="2022-10" db="EMBL/GenBank/DDBJ databases">
        <title>paucibacter sp. hw8 Genome sequencing.</title>
        <authorList>
            <person name="Park S."/>
        </authorList>
    </citation>
    <scope>NUCLEOTIDE SEQUENCE [LARGE SCALE GENOMIC DNA]</scope>
    <source>
        <strain evidence="5">hw8</strain>
    </source>
</reference>
<dbReference type="EMBL" id="JAQQXS010000014">
    <property type="protein sequence ID" value="MDC8786643.1"/>
    <property type="molecule type" value="Genomic_DNA"/>
</dbReference>
<dbReference type="InterPro" id="IPR036388">
    <property type="entry name" value="WH-like_DNA-bd_sf"/>
</dbReference>
<accession>A0ABT5KUM5</accession>
<dbReference type="SMART" id="SM00448">
    <property type="entry name" value="REC"/>
    <property type="match status" value="1"/>
</dbReference>
<evidence type="ECO:0000313" key="5">
    <source>
        <dbReference type="Proteomes" id="UP001219862"/>
    </source>
</evidence>
<name>A0ABT5KUM5_9BURK</name>
<dbReference type="PANTHER" id="PTHR43367">
    <property type="match status" value="1"/>
</dbReference>
<evidence type="ECO:0000259" key="3">
    <source>
        <dbReference type="PROSITE" id="PS50921"/>
    </source>
</evidence>
<dbReference type="PROSITE" id="PS50921">
    <property type="entry name" value="ANTAR"/>
    <property type="match status" value="1"/>
</dbReference>
<organism evidence="4 5">
    <name type="scientific">Roseateles koreensis</name>
    <dbReference type="NCBI Taxonomy" id="2987526"/>
    <lineage>
        <taxon>Bacteria</taxon>
        <taxon>Pseudomonadati</taxon>
        <taxon>Pseudomonadota</taxon>
        <taxon>Betaproteobacteria</taxon>
        <taxon>Burkholderiales</taxon>
        <taxon>Sphaerotilaceae</taxon>
        <taxon>Roseateles</taxon>
    </lineage>
</organism>
<feature type="domain" description="Response regulatory" evidence="2">
    <location>
        <begin position="21"/>
        <end position="135"/>
    </location>
</feature>
<dbReference type="SMART" id="SM01012">
    <property type="entry name" value="ANTAR"/>
    <property type="match status" value="1"/>
</dbReference>
<sequence length="211" mass="23553">MTSRPRPPPTPVDTTEPRPLRVLLINDGAHHLQLIQQELVRQNCEVVGVIDQAALIHDCVLRLQPDVVIVDSESPSRDTLENLATLNERMPRPVVMFAEDDSPACLRQAMKSGVSAYVVAGLQAERLNSVMQVAIVRFEQDLALRQELDRTRAQLIARKSIERAKGILMNEMGMAEDAAHHHMRRLAMDRGLPLAEVAERIIDAHSLLRSG</sequence>
<dbReference type="PANTHER" id="PTHR43367:SF1">
    <property type="entry name" value="TWO-COMPONENT RESPONSE REGULATOR-LIKE APRR6-RELATED"/>
    <property type="match status" value="1"/>
</dbReference>
<dbReference type="PROSITE" id="PS50110">
    <property type="entry name" value="RESPONSE_REGULATORY"/>
    <property type="match status" value="1"/>
</dbReference>
<dbReference type="Pfam" id="PF00072">
    <property type="entry name" value="Response_reg"/>
    <property type="match status" value="1"/>
</dbReference>
<protein>
    <submittedName>
        <fullName evidence="4">ANTAR domain-containing protein</fullName>
    </submittedName>
</protein>
<dbReference type="InterPro" id="IPR005561">
    <property type="entry name" value="ANTAR"/>
</dbReference>
<dbReference type="SUPFAM" id="SSF52172">
    <property type="entry name" value="CheY-like"/>
    <property type="match status" value="1"/>
</dbReference>
<dbReference type="PIRSF" id="PIRSF036382">
    <property type="entry name" value="RR_antiterm"/>
    <property type="match status" value="1"/>
</dbReference>
<keyword evidence="1" id="KW-0597">Phosphoprotein</keyword>
<dbReference type="RefSeq" id="WP_273597751.1">
    <property type="nucleotide sequence ID" value="NZ_JAQQXS010000014.1"/>
</dbReference>
<dbReference type="CDD" id="cd00156">
    <property type="entry name" value="REC"/>
    <property type="match status" value="1"/>
</dbReference>
<dbReference type="Pfam" id="PF03861">
    <property type="entry name" value="ANTAR"/>
    <property type="match status" value="1"/>
</dbReference>
<dbReference type="InterPro" id="IPR008327">
    <property type="entry name" value="Sig_transdc_resp-reg_antiterm"/>
</dbReference>
<proteinExistence type="predicted"/>
<dbReference type="InterPro" id="IPR001789">
    <property type="entry name" value="Sig_transdc_resp-reg_receiver"/>
</dbReference>
<dbReference type="Proteomes" id="UP001219862">
    <property type="component" value="Unassembled WGS sequence"/>
</dbReference>